<dbReference type="eggNOG" id="KOG0101">
    <property type="taxonomic scope" value="Eukaryota"/>
</dbReference>
<dbReference type="GO" id="GO:0005524">
    <property type="term" value="F:ATP binding"/>
    <property type="evidence" value="ECO:0007669"/>
    <property type="project" value="UniProtKB-KW"/>
</dbReference>
<accession>A0A0L0T158</accession>
<dbReference type="OMA" id="DHINKEY"/>
<dbReference type="EMBL" id="GG745356">
    <property type="protein sequence ID" value="KNE68334.1"/>
    <property type="molecule type" value="Genomic_DNA"/>
</dbReference>
<gene>
    <name evidence="3" type="ORF">AMAG_19792</name>
</gene>
<dbReference type="VEuPathDB" id="FungiDB:AMAG_19792"/>
<dbReference type="Gene3D" id="3.90.640.10">
    <property type="entry name" value="Actin, Chain A, domain 4"/>
    <property type="match status" value="1"/>
</dbReference>
<dbReference type="PANTHER" id="PTHR14187:SF5">
    <property type="entry name" value="HEAT SHOCK 70 KDA PROTEIN 12A"/>
    <property type="match status" value="1"/>
</dbReference>
<evidence type="ECO:0008006" key="5">
    <source>
        <dbReference type="Google" id="ProtNLM"/>
    </source>
</evidence>
<dbReference type="AlphaFoldDB" id="A0A0L0T158"/>
<dbReference type="STRING" id="578462.A0A0L0T158"/>
<evidence type="ECO:0000313" key="4">
    <source>
        <dbReference type="Proteomes" id="UP000054350"/>
    </source>
</evidence>
<dbReference type="OrthoDB" id="2963168at2759"/>
<dbReference type="InterPro" id="IPR043129">
    <property type="entry name" value="ATPase_NBD"/>
</dbReference>
<evidence type="ECO:0000256" key="1">
    <source>
        <dbReference type="ARBA" id="ARBA00022741"/>
    </source>
</evidence>
<dbReference type="PROSITE" id="PS00329">
    <property type="entry name" value="HSP70_2"/>
    <property type="match status" value="1"/>
</dbReference>
<protein>
    <recommendedName>
        <fullName evidence="5">Hsp70-like protein</fullName>
    </recommendedName>
</protein>
<keyword evidence="4" id="KW-1185">Reference proteome</keyword>
<organism evidence="3 4">
    <name type="scientific">Allomyces macrogynus (strain ATCC 38327)</name>
    <name type="common">Allomyces javanicus var. macrogynus</name>
    <dbReference type="NCBI Taxonomy" id="578462"/>
    <lineage>
        <taxon>Eukaryota</taxon>
        <taxon>Fungi</taxon>
        <taxon>Fungi incertae sedis</taxon>
        <taxon>Blastocladiomycota</taxon>
        <taxon>Blastocladiomycetes</taxon>
        <taxon>Blastocladiales</taxon>
        <taxon>Blastocladiaceae</taxon>
        <taxon>Allomyces</taxon>
    </lineage>
</organism>
<evidence type="ECO:0000256" key="2">
    <source>
        <dbReference type="ARBA" id="ARBA00022840"/>
    </source>
</evidence>
<dbReference type="Gene3D" id="3.30.420.40">
    <property type="match status" value="2"/>
</dbReference>
<proteinExistence type="predicted"/>
<dbReference type="GO" id="GO:0140662">
    <property type="term" value="F:ATP-dependent protein folding chaperone"/>
    <property type="evidence" value="ECO:0007669"/>
    <property type="project" value="InterPro"/>
</dbReference>
<dbReference type="InterPro" id="IPR013126">
    <property type="entry name" value="Hsp_70_fam"/>
</dbReference>
<dbReference type="SUPFAM" id="SSF53067">
    <property type="entry name" value="Actin-like ATPase domain"/>
    <property type="match status" value="2"/>
</dbReference>
<sequence length="607" mass="67217">MTHEFAHPDEADGVHPIRHQVVFDFGTSHSGFARATRDFPDSLTDKLSAGAGSSSSPLKKLNIDYYIKYKTSWPGGQEPYAKTRTALLYDLQGRLVAWGNEAHHKYLMMHRGKQKNHIYIDRFKLFLDDSRKHEDPAMNQLKTLGKDIDDVIADFLGPLASQVGEYCQFLDTEDWNPYEVRWCLTVPAMWSDAAKAKMRQAMQKAGLIRSAKTTTRLEFCSEPLAGLLFETFSAQSRSVIKADDPVVVVDMGGGTVDLTVMCGSGSGFKELVQGLGASCGSTMLDSAFLKMFRDVIGSKDYDNVIKKSPQLENKLRNQWERRKKAFTGAESEFRVAIQVPSAMYNVCQHDDGVVPGTGGAELEDGELYLSRDTMVMLYEPIVDQIHGLVLSMLNACQSKGINVAHILCVGGFSQSKYLVGELRHRLMEKDAAKIVVSLNGGAAVLLGAPIYACRPELLLKQVARVSYGAQVSVPYRPERHGLRESLGDRLFQAPDGLRVKGVFSPVIRKGQALTPGIVATKKYRAESFTDTIIRASWFVSKLESPIFTDTSDCKCIGVLEVQVTPSQDYANRDTVEVTISMSPSGLMFHAKSLSTNKPVDCRIEFHD</sequence>
<keyword evidence="2" id="KW-0067">ATP-binding</keyword>
<reference evidence="3 4" key="1">
    <citation type="submission" date="2009-11" db="EMBL/GenBank/DDBJ databases">
        <title>Annotation of Allomyces macrogynus ATCC 38327.</title>
        <authorList>
            <consortium name="The Broad Institute Genome Sequencing Platform"/>
            <person name="Russ C."/>
            <person name="Cuomo C."/>
            <person name="Burger G."/>
            <person name="Gray M.W."/>
            <person name="Holland P.W.H."/>
            <person name="King N."/>
            <person name="Lang F.B.F."/>
            <person name="Roger A.J."/>
            <person name="Ruiz-Trillo I."/>
            <person name="Young S.K."/>
            <person name="Zeng Q."/>
            <person name="Gargeya S."/>
            <person name="Fitzgerald M."/>
            <person name="Haas B."/>
            <person name="Abouelleil A."/>
            <person name="Alvarado L."/>
            <person name="Arachchi H.M."/>
            <person name="Berlin A."/>
            <person name="Chapman S.B."/>
            <person name="Gearin G."/>
            <person name="Goldberg J."/>
            <person name="Griggs A."/>
            <person name="Gujja S."/>
            <person name="Hansen M."/>
            <person name="Heiman D."/>
            <person name="Howarth C."/>
            <person name="Larimer J."/>
            <person name="Lui A."/>
            <person name="MacDonald P.J.P."/>
            <person name="McCowen C."/>
            <person name="Montmayeur A."/>
            <person name="Murphy C."/>
            <person name="Neiman D."/>
            <person name="Pearson M."/>
            <person name="Priest M."/>
            <person name="Roberts A."/>
            <person name="Saif S."/>
            <person name="Shea T."/>
            <person name="Sisk P."/>
            <person name="Stolte C."/>
            <person name="Sykes S."/>
            <person name="Wortman J."/>
            <person name="Nusbaum C."/>
            <person name="Birren B."/>
        </authorList>
    </citation>
    <scope>NUCLEOTIDE SEQUENCE [LARGE SCALE GENOMIC DNA]</scope>
    <source>
        <strain evidence="3 4">ATCC 38327</strain>
    </source>
</reference>
<dbReference type="InterPro" id="IPR018181">
    <property type="entry name" value="Heat_shock_70_CS"/>
</dbReference>
<reference evidence="4" key="2">
    <citation type="submission" date="2009-11" db="EMBL/GenBank/DDBJ databases">
        <title>The Genome Sequence of Allomyces macrogynus strain ATCC 38327.</title>
        <authorList>
            <consortium name="The Broad Institute Genome Sequencing Platform"/>
            <person name="Russ C."/>
            <person name="Cuomo C."/>
            <person name="Shea T."/>
            <person name="Young S.K."/>
            <person name="Zeng Q."/>
            <person name="Koehrsen M."/>
            <person name="Haas B."/>
            <person name="Borodovsky M."/>
            <person name="Guigo R."/>
            <person name="Alvarado L."/>
            <person name="Berlin A."/>
            <person name="Borenstein D."/>
            <person name="Chen Z."/>
            <person name="Engels R."/>
            <person name="Freedman E."/>
            <person name="Gellesch M."/>
            <person name="Goldberg J."/>
            <person name="Griggs A."/>
            <person name="Gujja S."/>
            <person name="Heiman D."/>
            <person name="Hepburn T."/>
            <person name="Howarth C."/>
            <person name="Jen D."/>
            <person name="Larson L."/>
            <person name="Lewis B."/>
            <person name="Mehta T."/>
            <person name="Park D."/>
            <person name="Pearson M."/>
            <person name="Roberts A."/>
            <person name="Saif S."/>
            <person name="Shenoy N."/>
            <person name="Sisk P."/>
            <person name="Stolte C."/>
            <person name="Sykes S."/>
            <person name="Walk T."/>
            <person name="White J."/>
            <person name="Yandava C."/>
            <person name="Burger G."/>
            <person name="Gray M.W."/>
            <person name="Holland P.W.H."/>
            <person name="King N."/>
            <person name="Lang F.B.F."/>
            <person name="Roger A.J."/>
            <person name="Ruiz-Trillo I."/>
            <person name="Lander E."/>
            <person name="Nusbaum C."/>
        </authorList>
    </citation>
    <scope>NUCLEOTIDE SEQUENCE [LARGE SCALE GENOMIC DNA]</scope>
    <source>
        <strain evidence="4">ATCC 38327</strain>
    </source>
</reference>
<dbReference type="Proteomes" id="UP000054350">
    <property type="component" value="Unassembled WGS sequence"/>
</dbReference>
<dbReference type="Pfam" id="PF00012">
    <property type="entry name" value="HSP70"/>
    <property type="match status" value="1"/>
</dbReference>
<dbReference type="PANTHER" id="PTHR14187">
    <property type="entry name" value="ALPHA KINASE/ELONGATION FACTOR 2 KINASE"/>
    <property type="match status" value="1"/>
</dbReference>
<keyword evidence="1" id="KW-0547">Nucleotide-binding</keyword>
<name>A0A0L0T158_ALLM3</name>
<evidence type="ECO:0000313" key="3">
    <source>
        <dbReference type="EMBL" id="KNE68334.1"/>
    </source>
</evidence>